<name>A0A4P6HK16_9BACT</name>
<dbReference type="SMART" id="SM01080">
    <property type="entry name" value="CHASE2"/>
    <property type="match status" value="1"/>
</dbReference>
<dbReference type="GO" id="GO:0035556">
    <property type="term" value="P:intracellular signal transduction"/>
    <property type="evidence" value="ECO:0007669"/>
    <property type="project" value="InterPro"/>
</dbReference>
<dbReference type="AlphaFoldDB" id="A0A4P6HK16"/>
<dbReference type="Gene3D" id="3.30.70.1230">
    <property type="entry name" value="Nucleotide cyclase"/>
    <property type="match status" value="1"/>
</dbReference>
<dbReference type="KEGG" id="dcb:C3Y92_02570"/>
<dbReference type="InterPro" id="IPR050697">
    <property type="entry name" value="Adenylyl/Guanylyl_Cyclase_3/4"/>
</dbReference>
<dbReference type="PANTHER" id="PTHR43081">
    <property type="entry name" value="ADENYLATE CYCLASE, TERMINAL-DIFFERENTIATION SPECIFIC-RELATED"/>
    <property type="match status" value="1"/>
</dbReference>
<accession>A0A4P6HK16</accession>
<keyword evidence="1" id="KW-0472">Membrane</keyword>
<dbReference type="InterPro" id="IPR001054">
    <property type="entry name" value="A/G_cyclase"/>
</dbReference>
<dbReference type="InterPro" id="IPR007890">
    <property type="entry name" value="CHASE2"/>
</dbReference>
<keyword evidence="4" id="KW-1185">Reference proteome</keyword>
<evidence type="ECO:0000259" key="2">
    <source>
        <dbReference type="PROSITE" id="PS50125"/>
    </source>
</evidence>
<dbReference type="Proteomes" id="UP000293296">
    <property type="component" value="Chromosome"/>
</dbReference>
<dbReference type="Pfam" id="PF00211">
    <property type="entry name" value="Guanylate_cyc"/>
    <property type="match status" value="1"/>
</dbReference>
<dbReference type="PANTHER" id="PTHR43081:SF1">
    <property type="entry name" value="ADENYLATE CYCLASE, TERMINAL-DIFFERENTIATION SPECIFIC"/>
    <property type="match status" value="1"/>
</dbReference>
<proteinExistence type="predicted"/>
<organism evidence="3 4">
    <name type="scientific">Solidesulfovibrio carbinolicus</name>
    <dbReference type="NCBI Taxonomy" id="296842"/>
    <lineage>
        <taxon>Bacteria</taxon>
        <taxon>Pseudomonadati</taxon>
        <taxon>Thermodesulfobacteriota</taxon>
        <taxon>Desulfovibrionia</taxon>
        <taxon>Desulfovibrionales</taxon>
        <taxon>Desulfovibrionaceae</taxon>
        <taxon>Solidesulfovibrio</taxon>
    </lineage>
</organism>
<dbReference type="OrthoDB" id="9806735at2"/>
<dbReference type="PROSITE" id="PS50125">
    <property type="entry name" value="GUANYLATE_CYCLASE_2"/>
    <property type="match status" value="1"/>
</dbReference>
<evidence type="ECO:0000256" key="1">
    <source>
        <dbReference type="SAM" id="Phobius"/>
    </source>
</evidence>
<gene>
    <name evidence="3" type="ORF">C3Y92_02570</name>
</gene>
<dbReference type="SMART" id="SM00044">
    <property type="entry name" value="CYCc"/>
    <property type="match status" value="1"/>
</dbReference>
<dbReference type="InterPro" id="IPR029787">
    <property type="entry name" value="Nucleotide_cyclase"/>
</dbReference>
<keyword evidence="1" id="KW-1133">Transmembrane helix</keyword>
<dbReference type="RefSeq" id="WP_129349224.1">
    <property type="nucleotide sequence ID" value="NZ_CP026538.1"/>
</dbReference>
<feature type="domain" description="Guanylate cyclase" evidence="2">
    <location>
        <begin position="513"/>
        <end position="645"/>
    </location>
</feature>
<feature type="transmembrane region" description="Helical" evidence="1">
    <location>
        <begin position="34"/>
        <end position="51"/>
    </location>
</feature>
<dbReference type="GO" id="GO:0004016">
    <property type="term" value="F:adenylate cyclase activity"/>
    <property type="evidence" value="ECO:0007669"/>
    <property type="project" value="UniProtKB-ARBA"/>
</dbReference>
<dbReference type="GO" id="GO:0009190">
    <property type="term" value="P:cyclic nucleotide biosynthetic process"/>
    <property type="evidence" value="ECO:0007669"/>
    <property type="project" value="InterPro"/>
</dbReference>
<dbReference type="Pfam" id="PF05226">
    <property type="entry name" value="CHASE2"/>
    <property type="match status" value="1"/>
</dbReference>
<sequence length="772" mass="82252">MAKPHGGMALASLAARPLGFVAGVWRALGSRAELLLAGLAVTAAVIGLYLARPVWLEFQDGKLYDAMLTRERPTVRSGVPVVVDIDEASLAEHGQWPWPRYRVALLLGRLRNAGIAAVGLDIVFAEPDRASPSAVIGQLRRDLRLDAAVTGLPDALSDYDRVLADMLRSGPFVLGYYQDFGQPGHAGGPAGQASEGACPLPPARLSMAKTPDAMPLDACLPESRRMVCPLPVLAKAAPAAGFINTLPDRDNIVRRSPLVLEHLGRLTPSLALATVMEAYGIKNAVLRVTSGGIESLALGSDTLGRRVIPLDAGGRVLVNYRGPGGTFPHVSAADVLAGRVDPGEIKGRIAFVGASAAALRDLRATPMDRAMPGVEVHATIADMIVSGDFLSQPDWAVAVELSATAVMGLLSAALLAYAPAATLLIPFAALGAGGWYGAAELLGRTGLYVSPLFPLLVLVLNFTLLTFLKFWREERQKRFLHGAFSRYVAPAVVARIMARPKDLRLTGEERDVTVLFSDVRGFTSLSERLTPTQVSELLNRYFTPLTRIIMERLGTMDKFIGDALMAFWNAPVAVPDHPAQAVAAALEMGQRLDALNVAFARDYGLTIAAGVGLHRGKARVGNFGSEDLFDYTVIGDAVNLASRLEGLTKYYDVRVLVSGEIRQEAQDAPGLAGIAAFVAVDRVRVKGRDEAVDLFAVFSAAEADSRREELAAFGAARDLYAAGRFAEAAEAFTALAGQYAWKAFGVFAERCAALAEDPPPDGWDGVFAHTSK</sequence>
<dbReference type="CDD" id="cd07302">
    <property type="entry name" value="CHD"/>
    <property type="match status" value="1"/>
</dbReference>
<feature type="transmembrane region" description="Helical" evidence="1">
    <location>
        <begin position="414"/>
        <end position="436"/>
    </location>
</feature>
<evidence type="ECO:0000313" key="4">
    <source>
        <dbReference type="Proteomes" id="UP000293296"/>
    </source>
</evidence>
<dbReference type="SUPFAM" id="SSF55073">
    <property type="entry name" value="Nucleotide cyclase"/>
    <property type="match status" value="1"/>
</dbReference>
<evidence type="ECO:0000313" key="3">
    <source>
        <dbReference type="EMBL" id="QAZ66180.1"/>
    </source>
</evidence>
<feature type="transmembrane region" description="Helical" evidence="1">
    <location>
        <begin position="448"/>
        <end position="468"/>
    </location>
</feature>
<dbReference type="EMBL" id="CP026538">
    <property type="protein sequence ID" value="QAZ66180.1"/>
    <property type="molecule type" value="Genomic_DNA"/>
</dbReference>
<keyword evidence="1" id="KW-0812">Transmembrane</keyword>
<protein>
    <submittedName>
        <fullName evidence="3">Adenylate/guanylate cyclase domain-containing protein</fullName>
    </submittedName>
</protein>
<reference evidence="3 4" key="1">
    <citation type="submission" date="2018-02" db="EMBL/GenBank/DDBJ databases">
        <title>Genome sequence of Desulfovibrio carbinolicus DSM 3852.</title>
        <authorList>
            <person name="Wilbanks E."/>
            <person name="Skennerton C.T."/>
            <person name="Orphan V.J."/>
        </authorList>
    </citation>
    <scope>NUCLEOTIDE SEQUENCE [LARGE SCALE GENOMIC DNA]</scope>
    <source>
        <strain evidence="3 4">DSM 3852</strain>
    </source>
</reference>